<evidence type="ECO:0000259" key="12">
    <source>
        <dbReference type="Pfam" id="PF21082"/>
    </source>
</evidence>
<dbReference type="InterPro" id="IPR023408">
    <property type="entry name" value="MscS_beta-dom_sf"/>
</dbReference>
<dbReference type="SUPFAM" id="SSF82689">
    <property type="entry name" value="Mechanosensitive channel protein MscS (YggB), C-terminal domain"/>
    <property type="match status" value="1"/>
</dbReference>
<dbReference type="InterPro" id="IPR006685">
    <property type="entry name" value="MscS_channel_2nd"/>
</dbReference>
<dbReference type="InterPro" id="IPR052702">
    <property type="entry name" value="MscS-like_channel"/>
</dbReference>
<organism evidence="13 14">
    <name type="scientific">Pseudodonghicola flavimaris</name>
    <dbReference type="NCBI Taxonomy" id="3050036"/>
    <lineage>
        <taxon>Bacteria</taxon>
        <taxon>Pseudomonadati</taxon>
        <taxon>Pseudomonadota</taxon>
        <taxon>Alphaproteobacteria</taxon>
        <taxon>Rhodobacterales</taxon>
        <taxon>Paracoccaceae</taxon>
        <taxon>Pseudodonghicola</taxon>
    </lineage>
</organism>
<dbReference type="InterPro" id="IPR010920">
    <property type="entry name" value="LSM_dom_sf"/>
</dbReference>
<dbReference type="Gene3D" id="2.30.30.60">
    <property type="match status" value="1"/>
</dbReference>
<comment type="similarity">
    <text evidence="2">Belongs to the MscS (TC 1.A.23) family.</text>
</comment>
<feature type="domain" description="Mechanosensitive ion channel MscS" evidence="10">
    <location>
        <begin position="650"/>
        <end position="717"/>
    </location>
</feature>
<feature type="transmembrane region" description="Helical" evidence="9">
    <location>
        <begin position="634"/>
        <end position="663"/>
    </location>
</feature>
<dbReference type="Pfam" id="PF21082">
    <property type="entry name" value="MS_channel_3rd"/>
    <property type="match status" value="1"/>
</dbReference>
<keyword evidence="4 9" id="KW-0812">Transmembrane</keyword>
<feature type="domain" description="DUF3772" evidence="11">
    <location>
        <begin position="185"/>
        <end position="241"/>
    </location>
</feature>
<feature type="transmembrane region" description="Helical" evidence="9">
    <location>
        <begin position="605"/>
        <end position="628"/>
    </location>
</feature>
<protein>
    <submittedName>
        <fullName evidence="13">DUF3772 domain-containing protein</fullName>
    </submittedName>
</protein>
<feature type="transmembrane region" description="Helical" evidence="9">
    <location>
        <begin position="297"/>
        <end position="321"/>
    </location>
</feature>
<evidence type="ECO:0000256" key="6">
    <source>
        <dbReference type="ARBA" id="ARBA00023136"/>
    </source>
</evidence>
<feature type="region of interest" description="Disordered" evidence="8">
    <location>
        <begin position="823"/>
        <end position="869"/>
    </location>
</feature>
<dbReference type="EMBL" id="JASNJD010000008">
    <property type="protein sequence ID" value="MDK3018533.1"/>
    <property type="molecule type" value="Genomic_DNA"/>
</dbReference>
<feature type="transmembrane region" description="Helical" evidence="9">
    <location>
        <begin position="567"/>
        <end position="584"/>
    </location>
</feature>
<evidence type="ECO:0000256" key="4">
    <source>
        <dbReference type="ARBA" id="ARBA00022692"/>
    </source>
</evidence>
<feature type="transmembrane region" description="Helical" evidence="9">
    <location>
        <begin position="404"/>
        <end position="422"/>
    </location>
</feature>
<evidence type="ECO:0000256" key="5">
    <source>
        <dbReference type="ARBA" id="ARBA00022989"/>
    </source>
</evidence>
<evidence type="ECO:0000256" key="8">
    <source>
        <dbReference type="SAM" id="MobiDB-lite"/>
    </source>
</evidence>
<name>A0ABT7F1Q8_9RHOB</name>
<dbReference type="PANTHER" id="PTHR30347:SF1">
    <property type="entry name" value="MECHANOSENSITIVE CHANNEL MSCK"/>
    <property type="match status" value="1"/>
</dbReference>
<dbReference type="Pfam" id="PF12607">
    <property type="entry name" value="DUF3772"/>
    <property type="match status" value="1"/>
</dbReference>
<keyword evidence="6 9" id="KW-0472">Membrane</keyword>
<feature type="transmembrane region" description="Helical" evidence="9">
    <location>
        <begin position="333"/>
        <end position="353"/>
    </location>
</feature>
<dbReference type="SUPFAM" id="SSF50182">
    <property type="entry name" value="Sm-like ribonucleoproteins"/>
    <property type="match status" value="1"/>
</dbReference>
<dbReference type="InterPro" id="IPR049278">
    <property type="entry name" value="MS_channel_C"/>
</dbReference>
<keyword evidence="5 9" id="KW-1133">Transmembrane helix</keyword>
<dbReference type="Pfam" id="PF00924">
    <property type="entry name" value="MS_channel_2nd"/>
    <property type="match status" value="1"/>
</dbReference>
<feature type="compositionally biased region" description="Low complexity" evidence="8">
    <location>
        <begin position="824"/>
        <end position="850"/>
    </location>
</feature>
<feature type="transmembrane region" description="Helical" evidence="9">
    <location>
        <begin position="374"/>
        <end position="392"/>
    </location>
</feature>
<dbReference type="RefSeq" id="WP_284481349.1">
    <property type="nucleotide sequence ID" value="NZ_JASNJD010000008.1"/>
</dbReference>
<feature type="coiled-coil region" evidence="7">
    <location>
        <begin position="98"/>
        <end position="135"/>
    </location>
</feature>
<evidence type="ECO:0000259" key="11">
    <source>
        <dbReference type="Pfam" id="PF12607"/>
    </source>
</evidence>
<dbReference type="PANTHER" id="PTHR30347">
    <property type="entry name" value="POTASSIUM CHANNEL RELATED"/>
    <property type="match status" value="1"/>
</dbReference>
<accession>A0ABT7F1Q8</accession>
<keyword evidence="14" id="KW-1185">Reference proteome</keyword>
<evidence type="ECO:0000256" key="2">
    <source>
        <dbReference type="ARBA" id="ARBA00008017"/>
    </source>
</evidence>
<comment type="caution">
    <text evidence="13">The sequence shown here is derived from an EMBL/GenBank/DDBJ whole genome shotgun (WGS) entry which is preliminary data.</text>
</comment>
<feature type="domain" description="Mechanosensitive ion channel MscS C-terminal" evidence="12">
    <location>
        <begin position="725"/>
        <end position="807"/>
    </location>
</feature>
<evidence type="ECO:0000259" key="10">
    <source>
        <dbReference type="Pfam" id="PF00924"/>
    </source>
</evidence>
<dbReference type="InterPro" id="IPR011014">
    <property type="entry name" value="MscS_channel_TM-2"/>
</dbReference>
<evidence type="ECO:0000256" key="1">
    <source>
        <dbReference type="ARBA" id="ARBA00004651"/>
    </source>
</evidence>
<evidence type="ECO:0000313" key="14">
    <source>
        <dbReference type="Proteomes" id="UP001243757"/>
    </source>
</evidence>
<keyword evidence="7" id="KW-0175">Coiled coil</keyword>
<dbReference type="Gene3D" id="1.10.287.1260">
    <property type="match status" value="1"/>
</dbReference>
<keyword evidence="3" id="KW-1003">Cell membrane</keyword>
<gene>
    <name evidence="13" type="ORF">QO033_12675</name>
</gene>
<dbReference type="InterPro" id="IPR022249">
    <property type="entry name" value="DUF3772"/>
</dbReference>
<comment type="subcellular location">
    <subcellularLocation>
        <location evidence="1">Cell membrane</location>
        <topology evidence="1">Multi-pass membrane protein</topology>
    </subcellularLocation>
</comment>
<dbReference type="InterPro" id="IPR011066">
    <property type="entry name" value="MscS_channel_C_sf"/>
</dbReference>
<dbReference type="Gene3D" id="3.30.70.100">
    <property type="match status" value="1"/>
</dbReference>
<sequence>MIPGPRVTPIRRGGALALLLLLLLSLGVGRGLAQTATPDTAAGAAAGSTMAEQVTTAGSDPDGAPIVLDQADQATASMVRKVMTPEQDRYYLSWLAVANRAEAAIDANRASNAALEELRAEIVSYRQTFMSERDKNSARITTLEAQIAALGPAPEEGQSEAEDIARLRKTLEEQMATVRVPALVAQEAYSRADGLISEIDRIIRERQTRALMARGSSPLNPAEWTAALTEAEDFIRDIRNETYNSWSAARDLQRIRSNLPLILVLTLAGLVLLFRGAHWAERLGDWLHRMGGRAANVVRFIVSLGRIVLPQVGLFLLTQAVTATGTIGLRGSTLIGLLPLLGITVFGFMWLANQLYPREEQDAMVPLPAPARAAMRRNMVIAALVLVLYRVVGEIETVQTIGETSRAVMVFPVMLAASYVLIRIRRLTLRPQEGEEAEALPSGLRRMAPGLQLLTMTIAVGAPVLSAIGYQALAEAVIFPAIKSLAVFGLVIVLQHFLRDIYAWLSGKGDAVDETVVPALTGFVLAIAALPVLALVWGARVTDLTELWARFLEGFSIGDAQISPTDFLTFAVIFGMGYAATRALQGALKGSLLPRTRLDAGGQNAVVSGTGYIGIIASALLAITLAGIDLSSLAIVAGALSVGIGFGLQTIVSNFVSGIILLIERPISEGDWIEVNGQMGYVRDISVRSTRIETFDRTDLIVPNADLVSGMVTNFTRGNTVGRVIVPVGVAYGTDTRRVEKILGEIANGHPMVLANPAPTVVFQGFGADSLDFEIRAILRDVNWVLSVKSDMNHQIAQRFAEEGIEIPFAQRDIWLRNPEALRGGPEAVATPPAPAAETAAKGPAKPAGAHLSAEDLGLADGEAEGDET</sequence>
<dbReference type="SUPFAM" id="SSF82861">
    <property type="entry name" value="Mechanosensitive channel protein MscS (YggB), transmembrane region"/>
    <property type="match status" value="1"/>
</dbReference>
<feature type="transmembrane region" description="Helical" evidence="9">
    <location>
        <begin position="451"/>
        <end position="470"/>
    </location>
</feature>
<evidence type="ECO:0000313" key="13">
    <source>
        <dbReference type="EMBL" id="MDK3018533.1"/>
    </source>
</evidence>
<evidence type="ECO:0000256" key="9">
    <source>
        <dbReference type="SAM" id="Phobius"/>
    </source>
</evidence>
<dbReference type="Proteomes" id="UP001243757">
    <property type="component" value="Unassembled WGS sequence"/>
</dbReference>
<feature type="transmembrane region" description="Helical" evidence="9">
    <location>
        <begin position="476"/>
        <end position="498"/>
    </location>
</feature>
<evidence type="ECO:0000256" key="3">
    <source>
        <dbReference type="ARBA" id="ARBA00022475"/>
    </source>
</evidence>
<reference evidence="13 14" key="1">
    <citation type="submission" date="2023-05" db="EMBL/GenBank/DDBJ databases">
        <title>Pseudodonghicola sp. nov.</title>
        <authorList>
            <person name="Huang J."/>
        </authorList>
    </citation>
    <scope>NUCLEOTIDE SEQUENCE [LARGE SCALE GENOMIC DNA]</scope>
    <source>
        <strain evidence="13 14">IC7</strain>
    </source>
</reference>
<evidence type="ECO:0000256" key="7">
    <source>
        <dbReference type="SAM" id="Coils"/>
    </source>
</evidence>
<feature type="transmembrane region" description="Helical" evidence="9">
    <location>
        <begin position="259"/>
        <end position="277"/>
    </location>
</feature>
<proteinExistence type="inferred from homology"/>
<feature type="transmembrane region" description="Helical" evidence="9">
    <location>
        <begin position="519"/>
        <end position="539"/>
    </location>
</feature>